<evidence type="ECO:0000313" key="3">
    <source>
        <dbReference type="EMBL" id="RKS52236.1"/>
    </source>
</evidence>
<feature type="transmembrane region" description="Helical" evidence="1">
    <location>
        <begin position="157"/>
        <end position="174"/>
    </location>
</feature>
<dbReference type="EMBL" id="CP044426">
    <property type="protein sequence ID" value="QFG37328.1"/>
    <property type="molecule type" value="Genomic_DNA"/>
</dbReference>
<dbReference type="AlphaFoldDB" id="A0AAE6NWU2"/>
<dbReference type="Pfam" id="PF05145">
    <property type="entry name" value="AbrB"/>
    <property type="match status" value="1"/>
</dbReference>
<dbReference type="KEGG" id="ppan:ESD82_14325"/>
<evidence type="ECO:0000256" key="1">
    <source>
        <dbReference type="SAM" id="Phobius"/>
    </source>
</evidence>
<feature type="transmembrane region" description="Helical" evidence="1">
    <location>
        <begin position="272"/>
        <end position="294"/>
    </location>
</feature>
<reference evidence="2 5" key="2">
    <citation type="submission" date="2019-01" db="EMBL/GenBank/DDBJ databases">
        <title>Complete Genome Sequence and Annotation of the Paracoccus pantotrophus type strain DSM 2944.</title>
        <authorList>
            <person name="Bockwoldt J.A."/>
            <person name="Zimmermann M."/>
            <person name="Tiso T."/>
            <person name="Blank L.M."/>
        </authorList>
    </citation>
    <scope>NUCLEOTIDE SEQUENCE [LARGE SCALE GENOMIC DNA]</scope>
    <source>
        <strain evidence="2 5">DSM 2944</strain>
    </source>
</reference>
<feature type="transmembrane region" description="Helical" evidence="1">
    <location>
        <begin position="243"/>
        <end position="260"/>
    </location>
</feature>
<dbReference type="Proteomes" id="UP000326453">
    <property type="component" value="Chromosome 1"/>
</dbReference>
<dbReference type="RefSeq" id="WP_147428059.1">
    <property type="nucleotide sequence ID" value="NZ_CP044426.1"/>
</dbReference>
<keyword evidence="1" id="KW-1133">Transmembrane helix</keyword>
<dbReference type="PIRSF" id="PIRSF038991">
    <property type="entry name" value="Protein_AbrB"/>
    <property type="match status" value="1"/>
</dbReference>
<feature type="transmembrane region" description="Helical" evidence="1">
    <location>
        <begin position="16"/>
        <end position="33"/>
    </location>
</feature>
<dbReference type="PANTHER" id="PTHR38457:SF1">
    <property type="entry name" value="REGULATOR ABRB-RELATED"/>
    <property type="match status" value="1"/>
</dbReference>
<evidence type="ECO:0000313" key="2">
    <source>
        <dbReference type="EMBL" id="QFG37328.1"/>
    </source>
</evidence>
<keyword evidence="1" id="KW-0812">Transmembrane</keyword>
<dbReference type="GeneID" id="51371759"/>
<feature type="transmembrane region" description="Helical" evidence="1">
    <location>
        <begin position="96"/>
        <end position="116"/>
    </location>
</feature>
<keyword evidence="1" id="KW-0472">Membrane</keyword>
<feature type="transmembrane region" description="Helical" evidence="1">
    <location>
        <begin position="218"/>
        <end position="237"/>
    </location>
</feature>
<reference evidence="3 4" key="1">
    <citation type="submission" date="2018-10" db="EMBL/GenBank/DDBJ databases">
        <title>Genomic Encyclopedia of Archaeal and Bacterial Type Strains, Phase II (KMG-II): from individual species to whole genera.</title>
        <authorList>
            <person name="Goeker M."/>
        </authorList>
    </citation>
    <scope>NUCLEOTIDE SEQUENCE [LARGE SCALE GENOMIC DNA]</scope>
    <source>
        <strain evidence="4">ATCC 35512 / DSM 2944 / CIP 106514 / LMD 82.5 / NBRC 102493 / NCCB 82005 / GB17</strain>
        <strain evidence="3">DSM 2944</strain>
    </source>
</reference>
<sequence length="356" mass="37176">MIPADARRPAEGNRPLRLALAYSLAMLAGWISARLHLPLPWMIGPLLTTAALSLSGLVDRPLPVRSRPFGQAVVATTVGLAFTDEALAVVLKMLPLLAGMAAMTTVLALAVSVVQARLAGVRLSRMVLATFPLAPVEAAVIAESCGLPPAPVVVAQSLRIAAIVVLVPALLYAFDGFVRPDTATVAGAEAFDDPRLLVLPLIGLAGGALFRRLGWANPYFLGPLGLAAALTAAGVTLPQYPHVVLAAAQLVLGAWLGSTFQAQMLRAARRELAISMLGTLGLLALTCGSAAALARFTPLDWRSVVLGIAPGGVTEMALTAQFLNQDVSLVTAAHLVRIFLLMPLARPLIRLTERLG</sequence>
<dbReference type="EMBL" id="RBLI01000001">
    <property type="protein sequence ID" value="RKS52236.1"/>
    <property type="molecule type" value="Genomic_DNA"/>
</dbReference>
<dbReference type="InterPro" id="IPR007820">
    <property type="entry name" value="AbrB_fam"/>
</dbReference>
<evidence type="ECO:0000313" key="4">
    <source>
        <dbReference type="Proteomes" id="UP000273626"/>
    </source>
</evidence>
<evidence type="ECO:0000313" key="5">
    <source>
        <dbReference type="Proteomes" id="UP000326453"/>
    </source>
</evidence>
<gene>
    <name evidence="3" type="ORF">BDE18_1545</name>
    <name evidence="2" type="ORF">ESD82_14325</name>
</gene>
<dbReference type="PANTHER" id="PTHR38457">
    <property type="entry name" value="REGULATOR ABRB-RELATED"/>
    <property type="match status" value="1"/>
</dbReference>
<protein>
    <submittedName>
        <fullName evidence="2">AbrB family transcriptional regulator</fullName>
    </submittedName>
</protein>
<name>A0AAE6NWU2_PARPN</name>
<dbReference type="Proteomes" id="UP000273626">
    <property type="component" value="Unassembled WGS sequence"/>
</dbReference>
<keyword evidence="4" id="KW-1185">Reference proteome</keyword>
<proteinExistence type="predicted"/>
<feature type="transmembrane region" description="Helical" evidence="1">
    <location>
        <begin position="327"/>
        <end position="345"/>
    </location>
</feature>
<dbReference type="GO" id="GO:0016020">
    <property type="term" value="C:membrane"/>
    <property type="evidence" value="ECO:0007669"/>
    <property type="project" value="InterPro"/>
</dbReference>
<organism evidence="2 5">
    <name type="scientific">Paracoccus pantotrophus</name>
    <name type="common">Thiosphaera pantotropha</name>
    <dbReference type="NCBI Taxonomy" id="82367"/>
    <lineage>
        <taxon>Bacteria</taxon>
        <taxon>Pseudomonadati</taxon>
        <taxon>Pseudomonadota</taxon>
        <taxon>Alphaproteobacteria</taxon>
        <taxon>Rhodobacterales</taxon>
        <taxon>Paracoccaceae</taxon>
        <taxon>Paracoccus</taxon>
    </lineage>
</organism>
<accession>A0AAE6NWU2</accession>
<dbReference type="NCBIfam" id="TIGR03082">
    <property type="entry name" value="Gneg_AbrB_dup"/>
    <property type="match status" value="1"/>
</dbReference>
<dbReference type="GO" id="GO:0010468">
    <property type="term" value="P:regulation of gene expression"/>
    <property type="evidence" value="ECO:0007669"/>
    <property type="project" value="InterPro"/>
</dbReference>
<dbReference type="InterPro" id="IPR017516">
    <property type="entry name" value="AbrB_dup"/>
</dbReference>